<reference evidence="3" key="2">
    <citation type="submission" date="2013-04" db="EMBL/GenBank/DDBJ databases">
        <title>Non-Hybrid, Finished Microbial Genome Assemblies from Long-Read SMRT Sequencing Data.</title>
        <authorList>
            <person name="Klammer A."/>
            <person name="Drake J."/>
            <person name="Heiner C."/>
            <person name="Clum A."/>
            <person name="Copeland A."/>
            <person name="Huddleston J."/>
            <person name="Eichler E."/>
            <person name="Turner S.W."/>
        </authorList>
    </citation>
    <scope>NUCLEOTIDE SEQUENCE</scope>
    <source>
        <strain evidence="3">DSM 1279</strain>
    </source>
</reference>
<dbReference type="eggNOG" id="COG4625">
    <property type="taxonomic scope" value="Bacteria"/>
</dbReference>
<dbReference type="RefSeq" id="WP_013013035.1">
    <property type="nucleotide sequence ID" value="NC_013946.1"/>
</dbReference>
<evidence type="ECO:0000313" key="3">
    <source>
        <dbReference type="EMBL" id="AGK03980.1"/>
    </source>
</evidence>
<evidence type="ECO:0000256" key="1">
    <source>
        <dbReference type="SAM" id="SignalP"/>
    </source>
</evidence>
<reference evidence="2 4" key="1">
    <citation type="journal article" date="2010" name="Stand. Genomic Sci.">
        <title>Complete genome sequence of Meiothermus ruber type strain (21).</title>
        <authorList>
            <person name="Tindall B.J."/>
            <person name="Sikorski J."/>
            <person name="Lucas S."/>
            <person name="Goltsman E."/>
            <person name="Copeland A."/>
            <person name="Glavina Del Rio T."/>
            <person name="Nolan M."/>
            <person name="Tice H."/>
            <person name="Cheng J.F."/>
            <person name="Han C."/>
            <person name="Pitluck S."/>
            <person name="Liolios K."/>
            <person name="Ivanova N."/>
            <person name="Mavromatis K."/>
            <person name="Ovchinnikova G."/>
            <person name="Pati A."/>
            <person name="Fahnrich R."/>
            <person name="Goodwin L."/>
            <person name="Chen A."/>
            <person name="Palaniappan K."/>
            <person name="Land M."/>
            <person name="Hauser L."/>
            <person name="Chang Y.J."/>
            <person name="Jeffries C.D."/>
            <person name="Rohde M."/>
            <person name="Goker M."/>
            <person name="Woyke T."/>
            <person name="Bristow J."/>
            <person name="Eisen J.A."/>
            <person name="Markowitz V."/>
            <person name="Hugenholtz P."/>
            <person name="Kyrpides N.C."/>
            <person name="Klenk H.P."/>
            <person name="Lapidus A."/>
        </authorList>
    </citation>
    <scope>NUCLEOTIDE SEQUENCE [LARGE SCALE GENOMIC DNA]</scope>
    <source>
        <strain evidence="4">ATCC 35948 / DSM 1279 / VKM B-1258 / 21</strain>
        <strain evidence="2">DSM 1279</strain>
    </source>
</reference>
<dbReference type="PANTHER" id="PTHR34819">
    <property type="entry name" value="LARGE CYSTEINE-RICH PERIPLASMIC PROTEIN OMCB"/>
    <property type="match status" value="1"/>
</dbReference>
<feature type="chain" id="PRO_5044729711" description="DUF11 domain-containing protein" evidence="1">
    <location>
        <begin position="30"/>
        <end position="1861"/>
    </location>
</feature>
<dbReference type="SUPFAM" id="SSF56935">
    <property type="entry name" value="Porins"/>
    <property type="match status" value="2"/>
</dbReference>
<evidence type="ECO:0008006" key="6">
    <source>
        <dbReference type="Google" id="ProtNLM"/>
    </source>
</evidence>
<dbReference type="InterPro" id="IPR051172">
    <property type="entry name" value="Chlamydia_OmcB"/>
</dbReference>
<dbReference type="PATRIC" id="fig|504728.9.peg.702"/>
<protein>
    <recommendedName>
        <fullName evidence="6">DUF11 domain-containing protein</fullName>
    </recommendedName>
</protein>
<name>D3PPA7_MEIRD</name>
<dbReference type="Proteomes" id="UP000013026">
    <property type="component" value="Chromosome"/>
</dbReference>
<dbReference type="InterPro" id="IPR047589">
    <property type="entry name" value="DUF11_rpt"/>
</dbReference>
<keyword evidence="1" id="KW-0732">Signal</keyword>
<dbReference type="STRING" id="504728.K649_03390"/>
<gene>
    <name evidence="2" type="ordered locus">Mrub_0750</name>
    <name evidence="3" type="ORF">K649_03390</name>
</gene>
<accession>D3PPA7</accession>
<sequence>MFGRTPHTLALAWRGLCSLVFLLSSAALGQVRTDLKGIVPGDALGWEIQELRSSVVVHKPTILNLQIYSPGFDPTDYRRALKGQEELGDERYDKGRGQMLAEFVLIRDGKVLAQENFSVEPHRWVLFFRGQVEPGVYLLKSRLVGLGKNAFRYRIQTSVPGAAELLIDPTLQLYDVRPFQAVNPLSVATIRGQDWLEPFVLNVSPEVLPLRVGFYDEDGAKEMEGRVRLPDGTQERRPVSGDRSWAYYEIRQPGLITFGFRQPKTATQYSNTIGFRVDACMEVEPAAFRVIPPRPVQALVQDSSGQPLDITPAVEGDKVRTLRLPALPEGYRLLRMEVEGGEALDAQTARFGCAGGLVRYVVEKPAPAPPASTLEIEAVLVLPEGEQPFDLPLTVNDQPVVLEQGRARLSLAPGTHSLAPQLGGARIEGPQAVTLTNGQHQTVRFRVYPEVQLTLEAAPTTLRVGEETLLTARARTAFPRLLPADLELELPPCLEALETPRLAAPIAQGREAVLQVRARALCRGEPQVGATLSPWGQKTSAQLRIIQPATFTLQKEALSPTAPVGGTVVYRLRVQNTGDEAGRVRLQDSLTQGLQGPTLDEVLELPAGAKRVLEVQARVTAEAPAVVINTARLLSESNQPLREAQAEVRVLRPVAELSRTLDKRRVVPGEEVEVRLVVRNTGQAPLRYELRDSYPEWLEVAQTPVFSGELAPGASATHSYTARVRFGPAAEGPFLAQLTSNGGHPSAPDTLQRVLVQLEKSVEPGRVLVGGSGLFTVRVGNPTDHPLNLRLQESPAEGLRMTLPESLEFRLQPGEVRELKLEAQAERVGPLDNQVTAFVGSTPASLPARATLLALPILEPRRLSTVTLDFAVKGSAPFERLLLTHLPPAQSAYEPGSARLDGRPLPDPRQDEKGRLYFELPYQRQGQLTYQLRHREALGPIPEPTLTAQVGDREVYLQGQQRLADLEKAQPIVVNTRDGFIQEPLPGSVFRSDKARVVLQTPNGLETRLSVNGSPIDSRFLGQATYDSALGLQRLEYYGLPLQPGRNLIEVQTPLGSDRVEVFLAGNPVRLEVRPLRLLADGRTPLELEVRAVDALGLASGFGPLTVEASQEPLEEDAFPLLSGYQVLLKDGVARLYLKPTATPTPLRLRLATGELQTQAEFFVLGRQSTLWQLQGSLGVRLGDSLQVFGLGRGYLESPLGPGLLQGALDGSLRFEAGQPRLQTGLRDQPDPTGRFPLTGSGQEATLPLRSDEPFALRYDQEAFSLGYYADKLGVFGLDGLPQGTALRLETRGRSPLGTGSASAPGGELALQGFVGYLPAGSRSERIVPDGTRFYRLSGPAEPGSEQVVLWVGSSQSRLERLKDYVLDADTGLLTLSRPLWPSDPDFQPVLLEVTYAPQGGHRALGYGAGARWKLGDFSIGLGAAYLPAQGWHYGAEAAYQLPGFGVKVSYSRGSAERYGLEVSGKQGPLESSANLFYEGKLQGQAQVAYNLSEADQLSLEHQTGSNNRTGLLYTRRLSPSFSVGGGLGYTWEEAAWASLGRLGFKSGPLSTELTHAQPFSLSQSASTRLRSSYAFDANLTAEADLVQTWGLGFSGVVGLKQQLAGANLSLAYQLPGAAGEGNRARFGLEAPLPLSENWSLNASAGYERSLTSGADQSAFGLALRYQAQGFTATLGAETAWSAGQPKVVLRAGASGQLDEQQTLSLDANYQIVPTAEGRFTLAYALRGREASVLTYHRLSTVGELVLEGALAASYHPSPSLQLRPSAAYRLKLDDPAGHTYQLGLGGNYYFTDWLGLGAAAYYQFQPGTQTSATAFSLEASFRVVEGLWLNAGYTFGGFSGLTPDTAPGFYLRLDFLGGSR</sequence>
<dbReference type="EMBL" id="CP001743">
    <property type="protein sequence ID" value="ADD27516.1"/>
    <property type="molecule type" value="Genomic_DNA"/>
</dbReference>
<proteinExistence type="predicted"/>
<keyword evidence="4" id="KW-1185">Reference proteome</keyword>
<evidence type="ECO:0000313" key="2">
    <source>
        <dbReference type="EMBL" id="ADD27516.1"/>
    </source>
</evidence>
<dbReference type="KEGG" id="mrb:Mrub_0750"/>
<dbReference type="EMBL" id="CP005385">
    <property type="protein sequence ID" value="AGK03980.1"/>
    <property type="molecule type" value="Genomic_DNA"/>
</dbReference>
<reference evidence="3 5" key="3">
    <citation type="submission" date="2013-04" db="EMBL/GenBank/DDBJ databases">
        <authorList>
            <person name="Chin J."/>
            <person name="Alexander D.H."/>
            <person name="Marks P."/>
            <person name="Korlach J."/>
            <person name="Clum A."/>
            <person name="Copeland A."/>
        </authorList>
    </citation>
    <scope>NUCLEOTIDE SEQUENCE [LARGE SCALE GENOMIC DNA]</scope>
    <source>
        <strain evidence="5">ATCC 35948 / DSM 1279 / VKM B-1258 / 21</strain>
        <strain evidence="3">DSM 1279</strain>
    </source>
</reference>
<feature type="signal peptide" evidence="1">
    <location>
        <begin position="1"/>
        <end position="29"/>
    </location>
</feature>
<dbReference type="KEGG" id="mre:K649_03390"/>
<dbReference type="NCBIfam" id="TIGR01451">
    <property type="entry name" value="B_ant_repeat"/>
    <property type="match status" value="1"/>
</dbReference>
<dbReference type="Gene3D" id="2.40.160.10">
    <property type="entry name" value="Porin"/>
    <property type="match status" value="1"/>
</dbReference>
<dbReference type="OrthoDB" id="9773411at2"/>
<evidence type="ECO:0000313" key="5">
    <source>
        <dbReference type="Proteomes" id="UP000013026"/>
    </source>
</evidence>
<evidence type="ECO:0000313" key="4">
    <source>
        <dbReference type="Proteomes" id="UP000006655"/>
    </source>
</evidence>
<dbReference type="Proteomes" id="UP000006655">
    <property type="component" value="Chromosome"/>
</dbReference>
<organism evidence="3 5">
    <name type="scientific">Meiothermus ruber (strain ATCC 35948 / DSM 1279 / VKM B-1258 / 21)</name>
    <name type="common">Thermus ruber</name>
    <dbReference type="NCBI Taxonomy" id="504728"/>
    <lineage>
        <taxon>Bacteria</taxon>
        <taxon>Thermotogati</taxon>
        <taxon>Deinococcota</taxon>
        <taxon>Deinococci</taxon>
        <taxon>Thermales</taxon>
        <taxon>Thermaceae</taxon>
        <taxon>Meiothermus</taxon>
    </lineage>
</organism>
<dbReference type="InterPro" id="IPR023614">
    <property type="entry name" value="Porin_dom_sf"/>
</dbReference>